<gene>
    <name evidence="2" type="ORF">NCTC10526_01995</name>
</gene>
<dbReference type="Pfam" id="PF05137">
    <property type="entry name" value="PilN"/>
    <property type="match status" value="1"/>
</dbReference>
<keyword evidence="3" id="KW-1185">Reference proteome</keyword>
<evidence type="ECO:0000256" key="1">
    <source>
        <dbReference type="SAM" id="Phobius"/>
    </source>
</evidence>
<keyword evidence="1" id="KW-0812">Transmembrane</keyword>
<keyword evidence="1" id="KW-0472">Membrane</keyword>
<dbReference type="GO" id="GO:0043683">
    <property type="term" value="P:type IV pilus assembly"/>
    <property type="evidence" value="ECO:0007669"/>
    <property type="project" value="TreeGrafter"/>
</dbReference>
<dbReference type="PANTHER" id="PTHR40278:SF2">
    <property type="entry name" value="TYPE IV PILUS INNER MEMBRANE COMPONENT PILN"/>
    <property type="match status" value="1"/>
</dbReference>
<dbReference type="EMBL" id="UGVC01000001">
    <property type="protein sequence ID" value="SUD91631.1"/>
    <property type="molecule type" value="Genomic_DNA"/>
</dbReference>
<accession>A0A379LMF9</accession>
<protein>
    <submittedName>
        <fullName evidence="2">Fimbrial assembly protein (PilN)</fullName>
    </submittedName>
</protein>
<evidence type="ECO:0000313" key="3">
    <source>
        <dbReference type="Proteomes" id="UP000254123"/>
    </source>
</evidence>
<organism evidence="2 3">
    <name type="scientific">Psychrobacter phenylpyruvicus</name>
    <dbReference type="NCBI Taxonomy" id="29432"/>
    <lineage>
        <taxon>Bacteria</taxon>
        <taxon>Pseudomonadati</taxon>
        <taxon>Pseudomonadota</taxon>
        <taxon>Gammaproteobacteria</taxon>
        <taxon>Moraxellales</taxon>
        <taxon>Moraxellaceae</taxon>
        <taxon>Psychrobacter</taxon>
    </lineage>
</organism>
<evidence type="ECO:0000313" key="2">
    <source>
        <dbReference type="EMBL" id="SUD91631.1"/>
    </source>
</evidence>
<dbReference type="RefSeq" id="WP_028858274.1">
    <property type="nucleotide sequence ID" value="NZ_CAJHAQ010000001.1"/>
</dbReference>
<dbReference type="PANTHER" id="PTHR40278">
    <property type="entry name" value="DNA UTILIZATION PROTEIN HOFN"/>
    <property type="match status" value="1"/>
</dbReference>
<feature type="transmembrane region" description="Helical" evidence="1">
    <location>
        <begin position="21"/>
        <end position="43"/>
    </location>
</feature>
<dbReference type="Proteomes" id="UP000254123">
    <property type="component" value="Unassembled WGS sequence"/>
</dbReference>
<keyword evidence="1" id="KW-1133">Transmembrane helix</keyword>
<reference evidence="2 3" key="1">
    <citation type="submission" date="2018-06" db="EMBL/GenBank/DDBJ databases">
        <authorList>
            <consortium name="Pathogen Informatics"/>
            <person name="Doyle S."/>
        </authorList>
    </citation>
    <scope>NUCLEOTIDE SEQUENCE [LARGE SCALE GENOMIC DNA]</scope>
    <source>
        <strain evidence="2 3">NCTC10526</strain>
    </source>
</reference>
<proteinExistence type="predicted"/>
<name>A0A379LMF9_9GAMM</name>
<dbReference type="InterPro" id="IPR052534">
    <property type="entry name" value="Extracell_DNA_Util/SecSys_Comp"/>
</dbReference>
<dbReference type="AlphaFoldDB" id="A0A379LMF9"/>
<sequence length="233" mass="26119">MPQLNLLPWREQHRQQKNKQFIIAVVLSLTITLLVAAAVWGYLRQIKHTLIVANNLLIEKNSLLEVAKNKNQSIKQHRETTVVQLAEVERIAHHRNSLVQLWSELTAVIPTTMYLTSIESQQGSLVLRGRSRQPSAVTKLVAYLQQNPAIQQAQVKYIKKPQSAAQVTPYSNRHNQSAVDHQVEATIMDSMTASHHFDFEVVAVLFEREAKNSDSALSTSINEAATASKEGGL</sequence>
<dbReference type="InterPro" id="IPR007813">
    <property type="entry name" value="PilN"/>
</dbReference>
<dbReference type="STRING" id="1123034.GCA_000685805_00647"/>
<dbReference type="GO" id="GO:0043107">
    <property type="term" value="P:type IV pilus-dependent motility"/>
    <property type="evidence" value="ECO:0007669"/>
    <property type="project" value="TreeGrafter"/>
</dbReference>